<keyword evidence="4 10" id="KW-0808">Transferase</keyword>
<organism evidence="13 14">
    <name type="scientific">Arxiozyma heterogenica</name>
    <dbReference type="NCBI Taxonomy" id="278026"/>
    <lineage>
        <taxon>Eukaryota</taxon>
        <taxon>Fungi</taxon>
        <taxon>Dikarya</taxon>
        <taxon>Ascomycota</taxon>
        <taxon>Saccharomycotina</taxon>
        <taxon>Saccharomycetes</taxon>
        <taxon>Saccharomycetales</taxon>
        <taxon>Saccharomycetaceae</taxon>
        <taxon>Arxiozyma</taxon>
    </lineage>
</organism>
<evidence type="ECO:0000313" key="13">
    <source>
        <dbReference type="EMBL" id="KAK5782502.1"/>
    </source>
</evidence>
<keyword evidence="6 10" id="KW-0418">Kinase</keyword>
<dbReference type="InterPro" id="IPR018484">
    <property type="entry name" value="FGGY_N"/>
</dbReference>
<evidence type="ECO:0000256" key="6">
    <source>
        <dbReference type="ARBA" id="ARBA00022777"/>
    </source>
</evidence>
<dbReference type="GO" id="GO:0046167">
    <property type="term" value="P:glycerol-3-phosphate biosynthetic process"/>
    <property type="evidence" value="ECO:0007669"/>
    <property type="project" value="TreeGrafter"/>
</dbReference>
<comment type="similarity">
    <text evidence="2 10">Belongs to the FGGY kinase family.</text>
</comment>
<dbReference type="AlphaFoldDB" id="A0AAN7WR60"/>
<evidence type="ECO:0000256" key="5">
    <source>
        <dbReference type="ARBA" id="ARBA00022741"/>
    </source>
</evidence>
<evidence type="ECO:0000313" key="14">
    <source>
        <dbReference type="Proteomes" id="UP001306508"/>
    </source>
</evidence>
<reference evidence="14" key="1">
    <citation type="submission" date="2023-07" db="EMBL/GenBank/DDBJ databases">
        <title>A draft genome of Kazachstania heterogenica Y-27499.</title>
        <authorList>
            <person name="Donic C."/>
            <person name="Kralova J.S."/>
            <person name="Fidel L."/>
            <person name="Ben-Dor S."/>
            <person name="Jung S."/>
        </authorList>
    </citation>
    <scope>NUCLEOTIDE SEQUENCE [LARGE SCALE GENOMIC DNA]</scope>
    <source>
        <strain evidence="14">Y27499</strain>
    </source>
</reference>
<dbReference type="PROSITE" id="PS00445">
    <property type="entry name" value="FGGY_KINASES_2"/>
    <property type="match status" value="1"/>
</dbReference>
<accession>A0AAN7WR60</accession>
<dbReference type="EMBL" id="JAWIZZ010000002">
    <property type="protein sequence ID" value="KAK5782502.1"/>
    <property type="molecule type" value="Genomic_DNA"/>
</dbReference>
<evidence type="ECO:0000256" key="8">
    <source>
        <dbReference type="ARBA" id="ARBA00022840"/>
    </source>
</evidence>
<dbReference type="GO" id="GO:0006641">
    <property type="term" value="P:triglyceride metabolic process"/>
    <property type="evidence" value="ECO:0007669"/>
    <property type="project" value="TreeGrafter"/>
</dbReference>
<feature type="domain" description="Carbohydrate kinase FGGY C-terminal" evidence="12">
    <location>
        <begin position="359"/>
        <end position="586"/>
    </location>
</feature>
<evidence type="ECO:0000256" key="3">
    <source>
        <dbReference type="ARBA" id="ARBA00012099"/>
    </source>
</evidence>
<dbReference type="Proteomes" id="UP001306508">
    <property type="component" value="Unassembled WGS sequence"/>
</dbReference>
<dbReference type="PANTHER" id="PTHR10196:SF69">
    <property type="entry name" value="GLYCEROL KINASE"/>
    <property type="match status" value="1"/>
</dbReference>
<proteinExistence type="inferred from homology"/>
<evidence type="ECO:0000259" key="12">
    <source>
        <dbReference type="Pfam" id="PF02782"/>
    </source>
</evidence>
<dbReference type="GO" id="GO:0006071">
    <property type="term" value="P:glycerol metabolic process"/>
    <property type="evidence" value="ECO:0007669"/>
    <property type="project" value="UniProtKB-KW"/>
</dbReference>
<dbReference type="NCBIfam" id="TIGR01311">
    <property type="entry name" value="glycerol_kin"/>
    <property type="match status" value="1"/>
</dbReference>
<keyword evidence="8" id="KW-0067">ATP-binding</keyword>
<dbReference type="Pfam" id="PF02782">
    <property type="entry name" value="FGGY_C"/>
    <property type="match status" value="1"/>
</dbReference>
<dbReference type="FunFam" id="3.30.420.40:FF:000108">
    <property type="entry name" value="Glycerol kinase, glycosomal"/>
    <property type="match status" value="1"/>
</dbReference>
<dbReference type="Pfam" id="PF00370">
    <property type="entry name" value="FGGY_N"/>
    <property type="match status" value="1"/>
</dbReference>
<comment type="caution">
    <text evidence="13">The sequence shown here is derived from an EMBL/GenBank/DDBJ whole genome shotgun (WGS) entry which is preliminary data.</text>
</comment>
<dbReference type="SUPFAM" id="SSF53067">
    <property type="entry name" value="Actin-like ATPase domain"/>
    <property type="match status" value="3"/>
</dbReference>
<dbReference type="GO" id="GO:0005739">
    <property type="term" value="C:mitochondrion"/>
    <property type="evidence" value="ECO:0007669"/>
    <property type="project" value="TreeGrafter"/>
</dbReference>
<sequence>MPTSEDRTIPLIASIDVGTTSSRAILFDKFGKEVAKHQIEYSTSLTNQRDLYHSQNGQENRYRNKDEPIYSSVGLLIKESENLEIEDLHKVLKKPSTLNYPKPGWVECNPINLLINVLQCLGSTLLSLNKTNVKLSKDGSPTYKVVSIGITNMRETIIVWSKKTGLPVIPYGIVWNDTRNTKIINSLSKMMPKATVQNIQERTGLPLLSTYFSSSKLRWLLDNEPKVKEEYERGNLMFGTVDTWLLTNLTSNNNFVTDVTNASRTGFMNLDTLQYDPELLRFWNIDPEKINLPKILPSSAHFGRFKIADIIDLTRCGYFPNELISVLHDFEKLNIPIQGCLGDQSASLVGQLAYKKGSAKCTYGTGCFLLYNIGIKKLLSRHGALTTIGYWFPDLDLNDPTNDLNKPQFALEGSIAVAGSVVQWLRDNLRLFPRAQDVGPMANTVPDSGGVVFVPAFSGLFAPYWDANARATIMGISQYTTASHIARAAVEGVCFQCRAILKAMTSDVYGDKLNPNIDLLEDNLIDDVSFAYERKLFSTLCVDGGMSKSDEVMQIQADILGPCIKIRRSPVLESTALGAAIAANMAGKTKEERPLWKDFNDVKTFVFYNGIPPPLKGLPHKNDTIQAEDIPSDHHPNLKYFRSQSNDTDRRKHWKMWETAIQRSKGWLTDIEGEHIPIIENEYVNGKM</sequence>
<dbReference type="GO" id="GO:0004370">
    <property type="term" value="F:glycerol kinase activity"/>
    <property type="evidence" value="ECO:0007669"/>
    <property type="project" value="UniProtKB-EC"/>
</dbReference>
<dbReference type="InterPro" id="IPR018483">
    <property type="entry name" value="Carb_kinase_FGGY_CS"/>
</dbReference>
<dbReference type="InterPro" id="IPR043129">
    <property type="entry name" value="ATPase_NBD"/>
</dbReference>
<evidence type="ECO:0000256" key="7">
    <source>
        <dbReference type="ARBA" id="ARBA00022798"/>
    </source>
</evidence>
<keyword evidence="5" id="KW-0547">Nucleotide-binding</keyword>
<protein>
    <recommendedName>
        <fullName evidence="3">glycerol kinase</fullName>
        <ecNumber evidence="3">2.7.1.30</ecNumber>
    </recommendedName>
    <alternativeName>
        <fullName evidence="9">ATP:glycerol 3-phosphotransferase</fullName>
    </alternativeName>
</protein>
<evidence type="ECO:0000259" key="11">
    <source>
        <dbReference type="Pfam" id="PF00370"/>
    </source>
</evidence>
<dbReference type="PANTHER" id="PTHR10196">
    <property type="entry name" value="SUGAR KINASE"/>
    <property type="match status" value="1"/>
</dbReference>
<name>A0AAN7WR60_9SACH</name>
<evidence type="ECO:0000256" key="2">
    <source>
        <dbReference type="ARBA" id="ARBA00009156"/>
    </source>
</evidence>
<evidence type="ECO:0000256" key="9">
    <source>
        <dbReference type="ARBA" id="ARBA00043149"/>
    </source>
</evidence>
<keyword evidence="7" id="KW-0319">Glycerol metabolism</keyword>
<dbReference type="EC" id="2.7.1.30" evidence="3"/>
<feature type="domain" description="Carbohydrate kinase FGGY N-terminal" evidence="11">
    <location>
        <begin position="92"/>
        <end position="307"/>
    </location>
</feature>
<dbReference type="GO" id="GO:0005524">
    <property type="term" value="F:ATP binding"/>
    <property type="evidence" value="ECO:0007669"/>
    <property type="project" value="UniProtKB-KW"/>
</dbReference>
<gene>
    <name evidence="13" type="ORF">RI543_000056</name>
</gene>
<dbReference type="Gene3D" id="3.30.420.40">
    <property type="match status" value="2"/>
</dbReference>
<evidence type="ECO:0000256" key="4">
    <source>
        <dbReference type="ARBA" id="ARBA00022679"/>
    </source>
</evidence>
<dbReference type="InterPro" id="IPR018485">
    <property type="entry name" value="FGGY_C"/>
</dbReference>
<evidence type="ECO:0000256" key="10">
    <source>
        <dbReference type="RuleBase" id="RU003733"/>
    </source>
</evidence>
<comment type="pathway">
    <text evidence="1">Polyol metabolism; glycerol degradation via glycerol kinase pathway; sn-glycerol 3-phosphate from glycerol: step 1/1.</text>
</comment>
<dbReference type="InterPro" id="IPR005999">
    <property type="entry name" value="Glycerol_kin"/>
</dbReference>
<keyword evidence="14" id="KW-1185">Reference proteome</keyword>
<dbReference type="PROSITE" id="PS00933">
    <property type="entry name" value="FGGY_KINASES_1"/>
    <property type="match status" value="1"/>
</dbReference>
<evidence type="ECO:0000256" key="1">
    <source>
        <dbReference type="ARBA" id="ARBA00005190"/>
    </source>
</evidence>